<gene>
    <name evidence="1" type="ORF">GCM10007852_35900</name>
</gene>
<name>A0AA37T0N8_9ALTE</name>
<dbReference type="AlphaFoldDB" id="A0AA37T0N8"/>
<evidence type="ECO:0000313" key="1">
    <source>
        <dbReference type="EMBL" id="GLR72682.1"/>
    </source>
</evidence>
<protein>
    <submittedName>
        <fullName evidence="1">Uncharacterized protein</fullName>
    </submittedName>
</protein>
<sequence length="59" mass="7253">MFDRFFWAVCVDVRYKRKTTTLSICLGLVKNRSKQKDFYHPLPDERDLKEQNKLWRKFG</sequence>
<accession>A0AA37T0N8</accession>
<dbReference type="EMBL" id="BSOT01000012">
    <property type="protein sequence ID" value="GLR72682.1"/>
    <property type="molecule type" value="Genomic_DNA"/>
</dbReference>
<comment type="caution">
    <text evidence="1">The sequence shown here is derived from an EMBL/GenBank/DDBJ whole genome shotgun (WGS) entry which is preliminary data.</text>
</comment>
<reference evidence="1" key="2">
    <citation type="submission" date="2023-01" db="EMBL/GenBank/DDBJ databases">
        <title>Draft genome sequence of Agaribacter marinus strain NBRC 110023.</title>
        <authorList>
            <person name="Sun Q."/>
            <person name="Mori K."/>
        </authorList>
    </citation>
    <scope>NUCLEOTIDE SEQUENCE</scope>
    <source>
        <strain evidence="1">NBRC 110023</strain>
    </source>
</reference>
<evidence type="ECO:0000313" key="2">
    <source>
        <dbReference type="Proteomes" id="UP001156601"/>
    </source>
</evidence>
<proteinExistence type="predicted"/>
<keyword evidence="2" id="KW-1185">Reference proteome</keyword>
<dbReference type="Proteomes" id="UP001156601">
    <property type="component" value="Unassembled WGS sequence"/>
</dbReference>
<reference evidence="1" key="1">
    <citation type="journal article" date="2014" name="Int. J. Syst. Evol. Microbiol.">
        <title>Complete genome sequence of Corynebacterium casei LMG S-19264T (=DSM 44701T), isolated from a smear-ripened cheese.</title>
        <authorList>
            <consortium name="US DOE Joint Genome Institute (JGI-PGF)"/>
            <person name="Walter F."/>
            <person name="Albersmeier A."/>
            <person name="Kalinowski J."/>
            <person name="Ruckert C."/>
        </authorList>
    </citation>
    <scope>NUCLEOTIDE SEQUENCE</scope>
    <source>
        <strain evidence="1">NBRC 110023</strain>
    </source>
</reference>
<organism evidence="1 2">
    <name type="scientific">Agaribacter marinus</name>
    <dbReference type="NCBI Taxonomy" id="1431249"/>
    <lineage>
        <taxon>Bacteria</taxon>
        <taxon>Pseudomonadati</taxon>
        <taxon>Pseudomonadota</taxon>
        <taxon>Gammaproteobacteria</taxon>
        <taxon>Alteromonadales</taxon>
        <taxon>Alteromonadaceae</taxon>
        <taxon>Agaribacter</taxon>
    </lineage>
</organism>